<dbReference type="RefSeq" id="WP_191306584.1">
    <property type="nucleotide sequence ID" value="NZ_BNAW01000002.1"/>
</dbReference>
<evidence type="ECO:0000256" key="3">
    <source>
        <dbReference type="ARBA" id="ARBA00023295"/>
    </source>
</evidence>
<reference evidence="7" key="1">
    <citation type="journal article" date="2019" name="Int. J. Syst. Evol. Microbiol.">
        <title>The Global Catalogue of Microorganisms (GCM) 10K type strain sequencing project: providing services to taxonomists for standard genome sequencing and annotation.</title>
        <authorList>
            <consortium name="The Broad Institute Genomics Platform"/>
            <consortium name="The Broad Institute Genome Sequencing Center for Infectious Disease"/>
            <person name="Wu L."/>
            <person name="Ma J."/>
        </authorList>
    </citation>
    <scope>NUCLEOTIDE SEQUENCE [LARGE SCALE GENOMIC DNA]</scope>
    <source>
        <strain evidence="7">CGMCC 4.7680</strain>
    </source>
</reference>
<dbReference type="EMBL" id="BNAW01000002">
    <property type="protein sequence ID" value="GHF95264.1"/>
    <property type="molecule type" value="Genomic_DNA"/>
</dbReference>
<protein>
    <submittedName>
        <fullName evidence="6">Endoglucanase</fullName>
    </submittedName>
</protein>
<evidence type="ECO:0000256" key="1">
    <source>
        <dbReference type="ARBA" id="ARBA00022729"/>
    </source>
</evidence>
<accession>A0ABQ3K1A0</accession>
<evidence type="ECO:0000313" key="7">
    <source>
        <dbReference type="Proteomes" id="UP000649955"/>
    </source>
</evidence>
<evidence type="ECO:0000259" key="5">
    <source>
        <dbReference type="Pfam" id="PF00150"/>
    </source>
</evidence>
<dbReference type="Pfam" id="PF00150">
    <property type="entry name" value="Cellulase"/>
    <property type="match status" value="1"/>
</dbReference>
<organism evidence="6 7">
    <name type="scientific">Amycolatopsis bullii</name>
    <dbReference type="NCBI Taxonomy" id="941987"/>
    <lineage>
        <taxon>Bacteria</taxon>
        <taxon>Bacillati</taxon>
        <taxon>Actinomycetota</taxon>
        <taxon>Actinomycetes</taxon>
        <taxon>Pseudonocardiales</taxon>
        <taxon>Pseudonocardiaceae</taxon>
        <taxon>Amycolatopsis</taxon>
    </lineage>
</organism>
<keyword evidence="7" id="KW-1185">Reference proteome</keyword>
<sequence length="312" mass="33983">MNGQLGRGINFGNALDALGDGPELPLDERYFDEVAEAGFDTVRLPVRWSAHAGAAPPYAIDPAFSRRVDAAVGTALDRGLQVVVDVHHYHELCAAPDEQLPRFLALWRQIAGRYAGHSGQLCFELLNEPRGQLTAARWNAVLAEALAVVRAADPGRRVIIGPAEMNGPEALSALEVPDDGHLIATIHYYAPFEFTHQGAGWVPGAGRWLGRTWGGAADEDAVRADLAGVAAWGRERRLPLFIGEFGAFSAADTISRARWTAFVRAEAERLGMSWAYWEFGTDFGAFDLERAAWREPLRQALLGGEEADGRAR</sequence>
<evidence type="ECO:0000313" key="6">
    <source>
        <dbReference type="EMBL" id="GHF95264.1"/>
    </source>
</evidence>
<dbReference type="PANTHER" id="PTHR31297">
    <property type="entry name" value="GLUCAN ENDO-1,6-BETA-GLUCOSIDASE B"/>
    <property type="match status" value="1"/>
</dbReference>
<feature type="domain" description="Glycoside hydrolase family 5" evidence="5">
    <location>
        <begin position="27"/>
        <end position="280"/>
    </location>
</feature>
<name>A0ABQ3K1A0_9PSEU</name>
<dbReference type="InterPro" id="IPR001547">
    <property type="entry name" value="Glyco_hydro_5"/>
</dbReference>
<dbReference type="PANTHER" id="PTHR31297:SF17">
    <property type="entry name" value="ENDOGLUCANASE"/>
    <property type="match status" value="1"/>
</dbReference>
<comment type="caution">
    <text evidence="6">The sequence shown here is derived from an EMBL/GenBank/DDBJ whole genome shotgun (WGS) entry which is preliminary data.</text>
</comment>
<keyword evidence="2 4" id="KW-0378">Hydrolase</keyword>
<gene>
    <name evidence="6" type="ORF">GCM10017567_07260</name>
</gene>
<keyword evidence="1" id="KW-0732">Signal</keyword>
<evidence type="ECO:0000256" key="2">
    <source>
        <dbReference type="ARBA" id="ARBA00022801"/>
    </source>
</evidence>
<dbReference type="SUPFAM" id="SSF51445">
    <property type="entry name" value="(Trans)glycosidases"/>
    <property type="match status" value="1"/>
</dbReference>
<dbReference type="Proteomes" id="UP000649955">
    <property type="component" value="Unassembled WGS sequence"/>
</dbReference>
<dbReference type="Gene3D" id="3.20.20.80">
    <property type="entry name" value="Glycosidases"/>
    <property type="match status" value="1"/>
</dbReference>
<keyword evidence="3 4" id="KW-0326">Glycosidase</keyword>
<proteinExistence type="inferred from homology"/>
<dbReference type="InterPro" id="IPR017853">
    <property type="entry name" value="GH"/>
</dbReference>
<comment type="similarity">
    <text evidence="4">Belongs to the glycosyl hydrolase 5 (cellulase A) family.</text>
</comment>
<evidence type="ECO:0000256" key="4">
    <source>
        <dbReference type="RuleBase" id="RU361153"/>
    </source>
</evidence>
<dbReference type="InterPro" id="IPR050386">
    <property type="entry name" value="Glycosyl_hydrolase_5"/>
</dbReference>